<evidence type="ECO:0000256" key="1">
    <source>
        <dbReference type="ARBA" id="ARBA00007801"/>
    </source>
</evidence>
<organism evidence="7 8">
    <name type="scientific">Aspergillus terreus (strain NIH 2624 / FGSC A1156)</name>
    <dbReference type="NCBI Taxonomy" id="341663"/>
    <lineage>
        <taxon>Eukaryota</taxon>
        <taxon>Fungi</taxon>
        <taxon>Dikarya</taxon>
        <taxon>Ascomycota</taxon>
        <taxon>Pezizomycotina</taxon>
        <taxon>Eurotiomycetes</taxon>
        <taxon>Eurotiomycetidae</taxon>
        <taxon>Eurotiales</taxon>
        <taxon>Aspergillaceae</taxon>
        <taxon>Aspergillus</taxon>
        <taxon>Aspergillus subgen. Circumdati</taxon>
    </lineage>
</organism>
<dbReference type="SUPFAM" id="SSF54373">
    <property type="entry name" value="FAD-linked reductases, C-terminal domain"/>
    <property type="match status" value="1"/>
</dbReference>
<comment type="similarity">
    <text evidence="1">Belongs to the PheA/TfdB FAD monooxygenase family.</text>
</comment>
<proteinExistence type="inferred from homology"/>
<dbReference type="GeneID" id="4317597"/>
<protein>
    <submittedName>
        <fullName evidence="7">Uncharacterized protein</fullName>
    </submittedName>
</protein>
<dbReference type="GO" id="GO:0071949">
    <property type="term" value="F:FAD binding"/>
    <property type="evidence" value="ECO:0007669"/>
    <property type="project" value="InterPro"/>
</dbReference>
<dbReference type="eggNOG" id="KOG3855">
    <property type="taxonomic scope" value="Eukaryota"/>
</dbReference>
<dbReference type="GO" id="GO:0016709">
    <property type="term" value="F:oxidoreductase activity, acting on paired donors, with incorporation or reduction of molecular oxygen, NAD(P)H as one donor, and incorporation of one atom of oxygen"/>
    <property type="evidence" value="ECO:0007669"/>
    <property type="project" value="UniProtKB-ARBA"/>
</dbReference>
<evidence type="ECO:0000256" key="2">
    <source>
        <dbReference type="ARBA" id="ARBA00022630"/>
    </source>
</evidence>
<keyword evidence="2" id="KW-0285">Flavoprotein</keyword>
<dbReference type="Gene3D" id="3.30.9.10">
    <property type="entry name" value="D-Amino Acid Oxidase, subunit A, domain 2"/>
    <property type="match status" value="1"/>
</dbReference>
<dbReference type="OMA" id="FKWVRID"/>
<evidence type="ECO:0000256" key="3">
    <source>
        <dbReference type="ARBA" id="ARBA00022827"/>
    </source>
</evidence>
<name>Q0CSB9_ASPTN</name>
<dbReference type="EMBL" id="CH476597">
    <property type="protein sequence ID" value="EAU36689.1"/>
    <property type="molecule type" value="Genomic_DNA"/>
</dbReference>
<accession>Q0CSB9</accession>
<evidence type="ECO:0000313" key="8">
    <source>
        <dbReference type="Proteomes" id="UP000007963"/>
    </source>
</evidence>
<gene>
    <name evidence="7" type="ORF">ATEG_03415</name>
</gene>
<dbReference type="SUPFAM" id="SSF52833">
    <property type="entry name" value="Thioredoxin-like"/>
    <property type="match status" value="1"/>
</dbReference>
<dbReference type="InterPro" id="IPR036188">
    <property type="entry name" value="FAD/NAD-bd_sf"/>
</dbReference>
<sequence>MATEFKTDVLVVGGGPVGLLIAYGLARQGVDSIVVEKHNKEQQAMYGRATTLYPRTLEMLDQLELLDEMNQIGFVARNSVTYKDGKQVTSRGWHVMYERMHGTFLDYCLNIRQKFSESVFRDAYSKIGGKLFIGWMLEDFTVDNSMEGDFKVTSRLTRVNSGEAVTVKRYYALRKYIVGADGGSSSVRRLAGIPFEGDHTNFKWVRIDGYFKTNMPNADIGYASIESKTHGNVLWVQLDHGAKRIGFAMTEEMLAKYGNNLTEDQAVAEAIKSMEPFSLEIEKVEWWTLYSINQRVADAFFVNDRVLLAGDACHTHSSGAAQGMNTGTHDAVNLAWKLGGVVKGWYGSEILQTYEDERRPAAQHLIELDKDFSATISGRVPEKYKGSLLDANELFTKLFDESNLFNIGLGISYGENAINKTPSTGMISAGRRGPDALIMAPGSRVPVRLYQVTKNTGQWCIIVFAGRPDVTREVMSKSVPMLEALQSTLPKDMVRFITLAAGSVDDGDSAFGNPRIGNIYYDQDRSAHERYSIATSKGAVVVLRPDGTLGYATSLDDMDGVKDFFAGFVLSA</sequence>
<dbReference type="InterPro" id="IPR002938">
    <property type="entry name" value="FAD-bd"/>
</dbReference>
<dbReference type="RefSeq" id="XP_001212593.1">
    <property type="nucleotide sequence ID" value="XM_001212593.1"/>
</dbReference>
<dbReference type="PRINTS" id="PR00420">
    <property type="entry name" value="RNGMNOXGNASE"/>
</dbReference>
<dbReference type="SUPFAM" id="SSF51905">
    <property type="entry name" value="FAD/NAD(P)-binding domain"/>
    <property type="match status" value="1"/>
</dbReference>
<keyword evidence="4" id="KW-0560">Oxidoreductase</keyword>
<keyword evidence="3" id="KW-0274">FAD</keyword>
<dbReference type="Gene3D" id="3.40.30.20">
    <property type="match status" value="1"/>
</dbReference>
<dbReference type="PANTHER" id="PTHR43004:SF5">
    <property type="entry name" value="FAD-BINDING DOMAIN-CONTAINING PROTEIN"/>
    <property type="match status" value="1"/>
</dbReference>
<dbReference type="InterPro" id="IPR050641">
    <property type="entry name" value="RIFMO-like"/>
</dbReference>
<dbReference type="Pfam" id="PF07976">
    <property type="entry name" value="Phe_hydrox_dim"/>
    <property type="match status" value="1"/>
</dbReference>
<dbReference type="AlphaFoldDB" id="Q0CSB9"/>
<feature type="domain" description="FAD-binding" evidence="5">
    <location>
        <begin position="6"/>
        <end position="367"/>
    </location>
</feature>
<dbReference type="InterPro" id="IPR012941">
    <property type="entry name" value="Phe_hydrox_C_dim_dom"/>
</dbReference>
<dbReference type="HOGENOM" id="CLU_009665_9_4_1"/>
<evidence type="ECO:0000313" key="7">
    <source>
        <dbReference type="EMBL" id="EAU36689.1"/>
    </source>
</evidence>
<feature type="domain" description="Phenol hydroxylase-like C-terminal dimerisation" evidence="6">
    <location>
        <begin position="520"/>
        <end position="571"/>
    </location>
</feature>
<evidence type="ECO:0000256" key="4">
    <source>
        <dbReference type="ARBA" id="ARBA00023002"/>
    </source>
</evidence>
<evidence type="ECO:0000259" key="6">
    <source>
        <dbReference type="Pfam" id="PF07976"/>
    </source>
</evidence>
<dbReference type="PANTHER" id="PTHR43004">
    <property type="entry name" value="TRK SYSTEM POTASSIUM UPTAKE PROTEIN"/>
    <property type="match status" value="1"/>
</dbReference>
<dbReference type="Gene3D" id="3.50.50.60">
    <property type="entry name" value="FAD/NAD(P)-binding domain"/>
    <property type="match status" value="1"/>
</dbReference>
<dbReference type="VEuPathDB" id="FungiDB:ATEG_03415"/>
<dbReference type="InterPro" id="IPR038220">
    <property type="entry name" value="PHOX_C_sf"/>
</dbReference>
<dbReference type="Proteomes" id="UP000007963">
    <property type="component" value="Unassembled WGS sequence"/>
</dbReference>
<dbReference type="STRING" id="341663.Q0CSB9"/>
<dbReference type="InterPro" id="IPR036249">
    <property type="entry name" value="Thioredoxin-like_sf"/>
</dbReference>
<reference evidence="8" key="1">
    <citation type="submission" date="2005-09" db="EMBL/GenBank/DDBJ databases">
        <title>Annotation of the Aspergillus terreus NIH2624 genome.</title>
        <authorList>
            <person name="Birren B.W."/>
            <person name="Lander E.S."/>
            <person name="Galagan J.E."/>
            <person name="Nusbaum C."/>
            <person name="Devon K."/>
            <person name="Henn M."/>
            <person name="Ma L.-J."/>
            <person name="Jaffe D.B."/>
            <person name="Butler J."/>
            <person name="Alvarez P."/>
            <person name="Gnerre S."/>
            <person name="Grabherr M."/>
            <person name="Kleber M."/>
            <person name="Mauceli E.W."/>
            <person name="Brockman W."/>
            <person name="Rounsley S."/>
            <person name="Young S.K."/>
            <person name="LaButti K."/>
            <person name="Pushparaj V."/>
            <person name="DeCaprio D."/>
            <person name="Crawford M."/>
            <person name="Koehrsen M."/>
            <person name="Engels R."/>
            <person name="Montgomery P."/>
            <person name="Pearson M."/>
            <person name="Howarth C."/>
            <person name="Larson L."/>
            <person name="Luoma S."/>
            <person name="White J."/>
            <person name="Alvarado L."/>
            <person name="Kodira C.D."/>
            <person name="Zeng Q."/>
            <person name="Oleary S."/>
            <person name="Yandava C."/>
            <person name="Denning D.W."/>
            <person name="Nierman W.C."/>
            <person name="Milne T."/>
            <person name="Madden K."/>
        </authorList>
    </citation>
    <scope>NUCLEOTIDE SEQUENCE [LARGE SCALE GENOMIC DNA]</scope>
    <source>
        <strain evidence="8">NIH 2624 / FGSC A1156</strain>
    </source>
</reference>
<dbReference type="Pfam" id="PF01494">
    <property type="entry name" value="FAD_binding_3"/>
    <property type="match status" value="1"/>
</dbReference>
<dbReference type="OrthoDB" id="1716816at2759"/>
<evidence type="ECO:0000259" key="5">
    <source>
        <dbReference type="Pfam" id="PF01494"/>
    </source>
</evidence>